<evidence type="ECO:0000256" key="2">
    <source>
        <dbReference type="PIRSR" id="PIRSR016184-1"/>
    </source>
</evidence>
<gene>
    <name evidence="3" type="ORF">RD110_04765</name>
</gene>
<comment type="similarity">
    <text evidence="1">Belongs to the PhzF family.</text>
</comment>
<keyword evidence="4" id="KW-1185">Reference proteome</keyword>
<dbReference type="Proteomes" id="UP000186609">
    <property type="component" value="Chromosome"/>
</dbReference>
<evidence type="ECO:0000256" key="1">
    <source>
        <dbReference type="ARBA" id="ARBA00008270"/>
    </source>
</evidence>
<dbReference type="GO" id="GO:0016853">
    <property type="term" value="F:isomerase activity"/>
    <property type="evidence" value="ECO:0007669"/>
    <property type="project" value="TreeGrafter"/>
</dbReference>
<dbReference type="EMBL" id="CP019236">
    <property type="protein sequence ID" value="APW36603.1"/>
    <property type="molecule type" value="Genomic_DNA"/>
</dbReference>
<dbReference type="Pfam" id="PF02567">
    <property type="entry name" value="PhzC-PhzF"/>
    <property type="match status" value="1"/>
</dbReference>
<evidence type="ECO:0000313" key="4">
    <source>
        <dbReference type="Proteomes" id="UP000186609"/>
    </source>
</evidence>
<dbReference type="GO" id="GO:0005737">
    <property type="term" value="C:cytoplasm"/>
    <property type="evidence" value="ECO:0007669"/>
    <property type="project" value="TreeGrafter"/>
</dbReference>
<protein>
    <submittedName>
        <fullName evidence="3">Phenazine biosynthesis protein PhzF</fullName>
    </submittedName>
</protein>
<dbReference type="PIRSF" id="PIRSF016184">
    <property type="entry name" value="PhzC_PhzF"/>
    <property type="match status" value="1"/>
</dbReference>
<organism evidence="3 4">
    <name type="scientific">Rhodoferax koreensis</name>
    <dbReference type="NCBI Taxonomy" id="1842727"/>
    <lineage>
        <taxon>Bacteria</taxon>
        <taxon>Pseudomonadati</taxon>
        <taxon>Pseudomonadota</taxon>
        <taxon>Betaproteobacteria</taxon>
        <taxon>Burkholderiales</taxon>
        <taxon>Comamonadaceae</taxon>
        <taxon>Rhodoferax</taxon>
    </lineage>
</organism>
<dbReference type="PANTHER" id="PTHR13774">
    <property type="entry name" value="PHENAZINE BIOSYNTHESIS PROTEIN"/>
    <property type="match status" value="1"/>
</dbReference>
<dbReference type="Gene3D" id="3.10.310.10">
    <property type="entry name" value="Diaminopimelate Epimerase, Chain A, domain 1"/>
    <property type="match status" value="2"/>
</dbReference>
<dbReference type="RefSeq" id="WP_076197197.1">
    <property type="nucleotide sequence ID" value="NZ_CP019236.1"/>
</dbReference>
<feature type="active site" evidence="2">
    <location>
        <position position="52"/>
    </location>
</feature>
<dbReference type="AlphaFoldDB" id="A0A1P8JS67"/>
<name>A0A1P8JS67_9BURK</name>
<dbReference type="NCBIfam" id="TIGR00654">
    <property type="entry name" value="PhzF_family"/>
    <property type="match status" value="1"/>
</dbReference>
<reference evidence="3 4" key="1">
    <citation type="submission" date="2017-01" db="EMBL/GenBank/DDBJ databases">
        <authorList>
            <person name="Mah S.A."/>
            <person name="Swanson W.J."/>
            <person name="Moy G.W."/>
            <person name="Vacquier V.D."/>
        </authorList>
    </citation>
    <scope>NUCLEOTIDE SEQUENCE [LARGE SCALE GENOMIC DNA]</scope>
    <source>
        <strain evidence="3 4">DCY110</strain>
    </source>
</reference>
<proteinExistence type="inferred from homology"/>
<dbReference type="SUPFAM" id="SSF54506">
    <property type="entry name" value="Diaminopimelate epimerase-like"/>
    <property type="match status" value="1"/>
</dbReference>
<dbReference type="STRING" id="1842727.RD110_04765"/>
<evidence type="ECO:0000313" key="3">
    <source>
        <dbReference type="EMBL" id="APW36603.1"/>
    </source>
</evidence>
<dbReference type="InterPro" id="IPR003719">
    <property type="entry name" value="Phenazine_PhzF-like"/>
</dbReference>
<dbReference type="OrthoDB" id="9788221at2"/>
<accession>A0A1P8JS67</accession>
<dbReference type="PANTHER" id="PTHR13774:SF32">
    <property type="entry name" value="ANTISENSE-ENHANCING SEQUENCE 1"/>
    <property type="match status" value="1"/>
</dbReference>
<dbReference type="KEGG" id="rhy:RD110_04765"/>
<sequence>MPASQHLPRRFQQVDVFASAAYRGNPLAVVLDGEGLSQAQMQRFANWTHLSETTFVLPPSEAGREAGADYRVRIFDPLSELRFAGHPTLGSCHAWLRAGGQPRTPGVVVQECEVGLVKVRQTGGRLFFAAPPLQRNTPDGGVLAQVAEALGLEARHLVAAQTLDNGLPWLGLLLDSAETVLRIEPDHAALKRIGVTVGVAGPHGASPAPDAPQFEVRAFAAAVDVPEDPVTGSLNASLAQWLIHDGHAPAHYLAAQGTRLGRSGRVFISSDATGQVWVGGESVTCIDGTVLL</sequence>